<keyword evidence="3" id="KW-1185">Reference proteome</keyword>
<protein>
    <recommendedName>
        <fullName evidence="4">PH domain-containing protein</fullName>
    </recommendedName>
</protein>
<evidence type="ECO:0000313" key="2">
    <source>
        <dbReference type="EMBL" id="QDZ11908.1"/>
    </source>
</evidence>
<evidence type="ECO:0008006" key="4">
    <source>
        <dbReference type="Google" id="ProtNLM"/>
    </source>
</evidence>
<evidence type="ECO:0000256" key="1">
    <source>
        <dbReference type="SAM" id="Phobius"/>
    </source>
</evidence>
<dbReference type="KEGG" id="dea:FPZ08_14820"/>
<dbReference type="RefSeq" id="WP_146290724.1">
    <property type="nucleotide sequence ID" value="NZ_CP042304.1"/>
</dbReference>
<reference evidence="2 3" key="1">
    <citation type="submission" date="2019-07" db="EMBL/GenBank/DDBJ databases">
        <title>Full genome sequence of Devosia sp. Gsoil 520.</title>
        <authorList>
            <person name="Im W.-T."/>
        </authorList>
    </citation>
    <scope>NUCLEOTIDE SEQUENCE [LARGE SCALE GENOMIC DNA]</scope>
    <source>
        <strain evidence="2 3">Gsoil 520</strain>
    </source>
</reference>
<dbReference type="EMBL" id="CP042304">
    <property type="protein sequence ID" value="QDZ11908.1"/>
    <property type="molecule type" value="Genomic_DNA"/>
</dbReference>
<keyword evidence="1" id="KW-0812">Transmembrane</keyword>
<dbReference type="Proteomes" id="UP000315364">
    <property type="component" value="Chromosome"/>
</dbReference>
<evidence type="ECO:0000313" key="3">
    <source>
        <dbReference type="Proteomes" id="UP000315364"/>
    </source>
</evidence>
<name>A0A5B8LUC4_9HYPH</name>
<sequence length="162" mass="17783">MTMHLLPERHRAIAFIFPAIIVVIAAISFPVFIGAGRGWWPVFILAPAAILAVVICIEFRATAIGFDAFGVHYRSVGYALDVPWSGIAFHANGGKPVLRVTQGERHFFPWLGAMYAILRVVMPFRANHASTAMANIPLYFFVVSERDSVMADLRATAPDGVL</sequence>
<accession>A0A5B8LUC4</accession>
<dbReference type="OrthoDB" id="7949389at2"/>
<organism evidence="2 3">
    <name type="scientific">Devosia ginsengisoli</name>
    <dbReference type="NCBI Taxonomy" id="400770"/>
    <lineage>
        <taxon>Bacteria</taxon>
        <taxon>Pseudomonadati</taxon>
        <taxon>Pseudomonadota</taxon>
        <taxon>Alphaproteobacteria</taxon>
        <taxon>Hyphomicrobiales</taxon>
        <taxon>Devosiaceae</taxon>
        <taxon>Devosia</taxon>
    </lineage>
</organism>
<gene>
    <name evidence="2" type="ORF">FPZ08_14820</name>
</gene>
<keyword evidence="1" id="KW-0472">Membrane</keyword>
<feature type="transmembrane region" description="Helical" evidence="1">
    <location>
        <begin position="12"/>
        <end position="33"/>
    </location>
</feature>
<dbReference type="AlphaFoldDB" id="A0A5B8LUC4"/>
<keyword evidence="1" id="KW-1133">Transmembrane helix</keyword>
<proteinExistence type="predicted"/>
<feature type="transmembrane region" description="Helical" evidence="1">
    <location>
        <begin position="39"/>
        <end position="57"/>
    </location>
</feature>